<feature type="signal peptide" evidence="1">
    <location>
        <begin position="1"/>
        <end position="19"/>
    </location>
</feature>
<dbReference type="Proteomes" id="UP000622475">
    <property type="component" value="Unassembled WGS sequence"/>
</dbReference>
<evidence type="ECO:0000313" key="3">
    <source>
        <dbReference type="Proteomes" id="UP000622475"/>
    </source>
</evidence>
<evidence type="ECO:0000313" key="2">
    <source>
        <dbReference type="EMBL" id="MBE9660957.1"/>
    </source>
</evidence>
<evidence type="ECO:0000256" key="1">
    <source>
        <dbReference type="SAM" id="SignalP"/>
    </source>
</evidence>
<protein>
    <recommendedName>
        <fullName evidence="4">MORN repeat protein</fullName>
    </recommendedName>
</protein>
<accession>A0A929KTM5</accession>
<proteinExistence type="predicted"/>
<evidence type="ECO:0008006" key="4">
    <source>
        <dbReference type="Google" id="ProtNLM"/>
    </source>
</evidence>
<dbReference type="Gene3D" id="2.20.110.10">
    <property type="entry name" value="Histone H3 K4-specific methyltransferase SET7/9 N-terminal domain"/>
    <property type="match status" value="1"/>
</dbReference>
<name>A0A929KTM5_9SPHI</name>
<gene>
    <name evidence="2" type="ORF">IRJ16_03600</name>
</gene>
<keyword evidence="1" id="KW-0732">Signal</keyword>
<reference evidence="2" key="1">
    <citation type="submission" date="2020-10" db="EMBL/GenBank/DDBJ databases">
        <title>Mucilaginibacter mali sp. nov., isolated from rhizosphere soil of apple orchard.</title>
        <authorList>
            <person name="Lee J.-S."/>
            <person name="Kim H.S."/>
            <person name="Kim J.-S."/>
        </authorList>
    </citation>
    <scope>NUCLEOTIDE SEQUENCE</scope>
    <source>
        <strain evidence="2">KCTC 22746</strain>
    </source>
</reference>
<keyword evidence="3" id="KW-1185">Reference proteome</keyword>
<organism evidence="2 3">
    <name type="scientific">Mucilaginibacter myungsuensis</name>
    <dbReference type="NCBI Taxonomy" id="649104"/>
    <lineage>
        <taxon>Bacteria</taxon>
        <taxon>Pseudomonadati</taxon>
        <taxon>Bacteroidota</taxon>
        <taxon>Sphingobacteriia</taxon>
        <taxon>Sphingobacteriales</taxon>
        <taxon>Sphingobacteriaceae</taxon>
        <taxon>Mucilaginibacter</taxon>
    </lineage>
</organism>
<feature type="chain" id="PRO_5037303389" description="MORN repeat protein" evidence="1">
    <location>
        <begin position="20"/>
        <end position="320"/>
    </location>
</feature>
<dbReference type="EMBL" id="JADFFL010000001">
    <property type="protein sequence ID" value="MBE9660957.1"/>
    <property type="molecule type" value="Genomic_DNA"/>
</dbReference>
<comment type="caution">
    <text evidence="2">The sequence shown here is derived from an EMBL/GenBank/DDBJ whole genome shotgun (WGS) entry which is preliminary data.</text>
</comment>
<dbReference type="AlphaFoldDB" id="A0A929KTM5"/>
<dbReference type="RefSeq" id="WP_194110142.1">
    <property type="nucleotide sequence ID" value="NZ_JADFFL010000001.1"/>
</dbReference>
<dbReference type="SUPFAM" id="SSF82185">
    <property type="entry name" value="Histone H3 K4-specific methyltransferase SET7/9 N-terminal domain"/>
    <property type="match status" value="1"/>
</dbReference>
<sequence length="320" mass="36502">MMRYLLIFKFVLLSSILFAQTNHVYLDKSGNRTSNIKKADSYYTLERVSLDSVWLVKQYSIKDEILTAGHFKDSLLSIPHGQFIYYQRFSGKEVVKYDYKKDRSDTISAKNGNYIFRKGFFLEGKKVGRWIDYYTDGSPHILSTFKNDLLDGIHLEYLNNDGNVNIIGNYINNKREGLWYTLSAKGDTIGTDHYNNDINIEHRSLADKNKVINNPDKQDAKPDFDMINVITQALSKAKMGSIRNGKYSFILSKTGELTDPVIENVGDLKYDKLVLETLMTSPSWNPALYKNVRVDSKIGVMIVGASTSKPLAFVSCTFLE</sequence>